<feature type="non-terminal residue" evidence="1">
    <location>
        <position position="69"/>
    </location>
</feature>
<name>A0A0K2VK91_LEPSM</name>
<evidence type="ECO:0000313" key="1">
    <source>
        <dbReference type="EMBL" id="CDW50873.1"/>
    </source>
</evidence>
<dbReference type="AlphaFoldDB" id="A0A0K2VK91"/>
<sequence>MLISQSRELCFFFMPIVHVLNKVVYMRSAAIDLIESHSIYPYTLDDIVNNMLSLSSPQCPSAAVRRSGH</sequence>
<proteinExistence type="predicted"/>
<reference evidence="1" key="1">
    <citation type="submission" date="2014-05" db="EMBL/GenBank/DDBJ databases">
        <authorList>
            <person name="Chronopoulou M."/>
        </authorList>
    </citation>
    <scope>NUCLEOTIDE SEQUENCE</scope>
    <source>
        <tissue evidence="1">Whole organism</tissue>
    </source>
</reference>
<organism evidence="1">
    <name type="scientific">Lepeophtheirus salmonis</name>
    <name type="common">Salmon louse</name>
    <name type="synonym">Caligus salmonis</name>
    <dbReference type="NCBI Taxonomy" id="72036"/>
    <lineage>
        <taxon>Eukaryota</taxon>
        <taxon>Metazoa</taxon>
        <taxon>Ecdysozoa</taxon>
        <taxon>Arthropoda</taxon>
        <taxon>Crustacea</taxon>
        <taxon>Multicrustacea</taxon>
        <taxon>Hexanauplia</taxon>
        <taxon>Copepoda</taxon>
        <taxon>Siphonostomatoida</taxon>
        <taxon>Caligidae</taxon>
        <taxon>Lepeophtheirus</taxon>
    </lineage>
</organism>
<dbReference type="EMBL" id="HACA01033512">
    <property type="protein sequence ID" value="CDW50873.1"/>
    <property type="molecule type" value="Transcribed_RNA"/>
</dbReference>
<accession>A0A0K2VK91</accession>
<protein>
    <submittedName>
        <fullName evidence="1">Uncharacterized protein</fullName>
    </submittedName>
</protein>